<dbReference type="InterPro" id="IPR045851">
    <property type="entry name" value="AMP-bd_C_sf"/>
</dbReference>
<evidence type="ECO:0000259" key="4">
    <source>
        <dbReference type="Pfam" id="PF16177"/>
    </source>
</evidence>
<dbReference type="FunFam" id="3.30.300.30:FF:000017">
    <property type="entry name" value="Acyl-CoA synthetase short-chain family member 3"/>
    <property type="match status" value="1"/>
</dbReference>
<evidence type="ECO:0000313" key="5">
    <source>
        <dbReference type="EMBL" id="OUD12878.1"/>
    </source>
</evidence>
<keyword evidence="6" id="KW-1185">Reference proteome</keyword>
<dbReference type="NCBIfam" id="NF001208">
    <property type="entry name" value="PRK00174.1"/>
    <property type="match status" value="1"/>
</dbReference>
<comment type="similarity">
    <text evidence="1">Belongs to the ATP-dependent AMP-binding enzyme family.</text>
</comment>
<dbReference type="InterPro" id="IPR020845">
    <property type="entry name" value="AMP-binding_CS"/>
</dbReference>
<dbReference type="SUPFAM" id="SSF56801">
    <property type="entry name" value="Acetyl-CoA synthetase-like"/>
    <property type="match status" value="1"/>
</dbReference>
<dbReference type="EMBL" id="MSLT01000019">
    <property type="protein sequence ID" value="OUD12878.1"/>
    <property type="molecule type" value="Genomic_DNA"/>
</dbReference>
<dbReference type="FunFam" id="3.40.50.12780:FF:000011">
    <property type="entry name" value="Acetyl-coenzyme A synthetase 2-like, mitochondrial"/>
    <property type="match status" value="1"/>
</dbReference>
<dbReference type="InterPro" id="IPR042099">
    <property type="entry name" value="ANL_N_sf"/>
</dbReference>
<dbReference type="InterPro" id="IPR000873">
    <property type="entry name" value="AMP-dep_synth/lig_dom"/>
</dbReference>
<feature type="domain" description="AMP-binding enzyme C-terminal" evidence="3">
    <location>
        <begin position="511"/>
        <end position="589"/>
    </location>
</feature>
<feature type="domain" description="Acetyl-coenzyme A synthetase N-terminal" evidence="4">
    <location>
        <begin position="4"/>
        <end position="58"/>
    </location>
</feature>
<dbReference type="CDD" id="cd05967">
    <property type="entry name" value="PrpE"/>
    <property type="match status" value="1"/>
</dbReference>
<dbReference type="PANTHER" id="PTHR43347:SF3">
    <property type="entry name" value="ACYL-COA SYNTHETASE SHORT-CHAIN FAMILY MEMBER 3, MITOCHONDRIAL"/>
    <property type="match status" value="1"/>
</dbReference>
<dbReference type="GO" id="GO:0050218">
    <property type="term" value="F:propionate-CoA ligase activity"/>
    <property type="evidence" value="ECO:0007669"/>
    <property type="project" value="TreeGrafter"/>
</dbReference>
<dbReference type="Pfam" id="PF00501">
    <property type="entry name" value="AMP-binding"/>
    <property type="match status" value="1"/>
</dbReference>
<accession>A0A251X5E5</accession>
<reference evidence="5 6" key="1">
    <citation type="submission" date="2016-12" db="EMBL/GenBank/DDBJ databases">
        <title>Thioflexothrix psekupsii D3 genome sequencing and assembly.</title>
        <authorList>
            <person name="Fomenkov A."/>
            <person name="Vincze T."/>
            <person name="Grabovich M."/>
            <person name="Anton B.P."/>
            <person name="Dubinina G."/>
            <person name="Orlova M."/>
            <person name="Belousova E."/>
            <person name="Roberts R.J."/>
        </authorList>
    </citation>
    <scope>NUCLEOTIDE SEQUENCE [LARGE SCALE GENOMIC DNA]</scope>
    <source>
        <strain evidence="5">D3</strain>
    </source>
</reference>
<dbReference type="InterPro" id="IPR032387">
    <property type="entry name" value="ACAS_N"/>
</dbReference>
<dbReference type="Gene3D" id="3.40.50.12780">
    <property type="entry name" value="N-terminal domain of ligase-like"/>
    <property type="match status" value="1"/>
</dbReference>
<evidence type="ECO:0000256" key="1">
    <source>
        <dbReference type="ARBA" id="ARBA00006432"/>
    </source>
</evidence>
<sequence length="636" mass="69978">MADYQSLYQLSLENPHQFWQEASQAIDWYEKPTKILDDSRPPFYRWFADGVLNTCYNALDRHVQQGRADQAALIYDSPVTNTVKTFSYRELLAMVADFAGALVAQGVQKGDRVIVYMPMVPEAVIAMLACARIGAIHSVVFGGFAARELATRINDACPKLIVSASCGLEGQRVIPYKPLLDDAIAQATHQPEKCIILQRPQLTADLIAGRDITWQEAVQGVTPAECVPVAATDPLYILYTSGTTGIPKGVVRDNGGHAVAMMWSMRYVYNMQPGEVYWAASDVGWVVGHSYIVYAPLLYGCTTILYEGKPVGTPDPGAFWRVIAQHQVNVLFTAPTAFRAIKKEDPQGSFLEKYNLPSFRTLFLAGERCDPDTLFWAQNLLKVPVIDHWWQTETGWAIAANCLGIEAKPVKAGSPTTPVPGFNVQCLDENGEEIKDDRIGSIMIKLPMPPGCLMTLWNNDERFVSSYLSAYEGYYLTGDAGYKDSENYLFIMSRIDDIINVAGHRLSTGGMEEVLASHPDVAECAVIGVADQLKGEIPLGMVVLKAGVQRSDAEIVKELVQMVRDKIGPVASFKVATVVKRLPKTRSGKILRGTMKKIAEGQTYRMPATIDDPTILDEIETSLEKLGYAAKATASS</sequence>
<dbReference type="Pfam" id="PF16177">
    <property type="entry name" value="ACAS_N"/>
    <property type="match status" value="1"/>
</dbReference>
<dbReference type="OrthoDB" id="9803968at2"/>
<evidence type="ECO:0000259" key="3">
    <source>
        <dbReference type="Pfam" id="PF13193"/>
    </source>
</evidence>
<dbReference type="Pfam" id="PF13193">
    <property type="entry name" value="AMP-binding_C"/>
    <property type="match status" value="1"/>
</dbReference>
<gene>
    <name evidence="5" type="primary">prpE</name>
    <name evidence="5" type="ORF">TPSD3_12075</name>
</gene>
<evidence type="ECO:0000313" key="6">
    <source>
        <dbReference type="Proteomes" id="UP000194798"/>
    </source>
</evidence>
<dbReference type="GO" id="GO:0070013">
    <property type="term" value="C:intracellular organelle lumen"/>
    <property type="evidence" value="ECO:0007669"/>
    <property type="project" value="UniProtKB-ARBA"/>
</dbReference>
<dbReference type="PANTHER" id="PTHR43347">
    <property type="entry name" value="ACYL-COA SYNTHETASE"/>
    <property type="match status" value="1"/>
</dbReference>
<name>A0A251X5E5_9GAMM</name>
<dbReference type="AlphaFoldDB" id="A0A251X5E5"/>
<dbReference type="Gene3D" id="3.30.300.30">
    <property type="match status" value="1"/>
</dbReference>
<dbReference type="Proteomes" id="UP000194798">
    <property type="component" value="Unassembled WGS sequence"/>
</dbReference>
<organism evidence="5 6">
    <name type="scientific">Thioflexithrix psekupsensis</name>
    <dbReference type="NCBI Taxonomy" id="1570016"/>
    <lineage>
        <taxon>Bacteria</taxon>
        <taxon>Pseudomonadati</taxon>
        <taxon>Pseudomonadota</taxon>
        <taxon>Gammaproteobacteria</taxon>
        <taxon>Thiotrichales</taxon>
        <taxon>Thioflexithrix</taxon>
    </lineage>
</organism>
<dbReference type="InterPro" id="IPR025110">
    <property type="entry name" value="AMP-bd_C"/>
</dbReference>
<comment type="caution">
    <text evidence="5">The sequence shown here is derived from an EMBL/GenBank/DDBJ whole genome shotgun (WGS) entry which is preliminary data.</text>
</comment>
<evidence type="ECO:0000259" key="2">
    <source>
        <dbReference type="Pfam" id="PF00501"/>
    </source>
</evidence>
<feature type="domain" description="AMP-dependent synthetase/ligase" evidence="2">
    <location>
        <begin position="61"/>
        <end position="447"/>
    </location>
</feature>
<dbReference type="PROSITE" id="PS00455">
    <property type="entry name" value="AMP_BINDING"/>
    <property type="match status" value="1"/>
</dbReference>
<protein>
    <submittedName>
        <fullName evidence="5">Propionyl-CoA synthetase</fullName>
    </submittedName>
</protein>
<proteinExistence type="inferred from homology"/>